<organism evidence="3 4">
    <name type="scientific">Scylla paramamosain</name>
    <name type="common">Mud crab</name>
    <dbReference type="NCBI Taxonomy" id="85552"/>
    <lineage>
        <taxon>Eukaryota</taxon>
        <taxon>Metazoa</taxon>
        <taxon>Ecdysozoa</taxon>
        <taxon>Arthropoda</taxon>
        <taxon>Crustacea</taxon>
        <taxon>Multicrustacea</taxon>
        <taxon>Malacostraca</taxon>
        <taxon>Eumalacostraca</taxon>
        <taxon>Eucarida</taxon>
        <taxon>Decapoda</taxon>
        <taxon>Pleocyemata</taxon>
        <taxon>Brachyura</taxon>
        <taxon>Eubrachyura</taxon>
        <taxon>Portunoidea</taxon>
        <taxon>Portunidae</taxon>
        <taxon>Portuninae</taxon>
        <taxon>Scylla</taxon>
    </lineage>
</organism>
<feature type="region of interest" description="Disordered" evidence="1">
    <location>
        <begin position="357"/>
        <end position="401"/>
    </location>
</feature>
<protein>
    <recommendedName>
        <fullName evidence="5">Transmembrane protein</fullName>
    </recommendedName>
</protein>
<feature type="compositionally biased region" description="Acidic residues" evidence="1">
    <location>
        <begin position="448"/>
        <end position="458"/>
    </location>
</feature>
<dbReference type="Proteomes" id="UP001487740">
    <property type="component" value="Unassembled WGS sequence"/>
</dbReference>
<evidence type="ECO:0008006" key="5">
    <source>
        <dbReference type="Google" id="ProtNLM"/>
    </source>
</evidence>
<evidence type="ECO:0000313" key="3">
    <source>
        <dbReference type="EMBL" id="KAK8397892.1"/>
    </source>
</evidence>
<feature type="region of interest" description="Disordered" evidence="1">
    <location>
        <begin position="1"/>
        <end position="36"/>
    </location>
</feature>
<gene>
    <name evidence="3" type="ORF">O3P69_004592</name>
</gene>
<accession>A0AAW0UI69</accession>
<proteinExistence type="predicted"/>
<name>A0AAW0UI69_SCYPA</name>
<feature type="transmembrane region" description="Helical" evidence="2">
    <location>
        <begin position="75"/>
        <end position="93"/>
    </location>
</feature>
<feature type="compositionally biased region" description="Polar residues" evidence="1">
    <location>
        <begin position="374"/>
        <end position="396"/>
    </location>
</feature>
<feature type="region of interest" description="Disordered" evidence="1">
    <location>
        <begin position="413"/>
        <end position="515"/>
    </location>
</feature>
<dbReference type="EMBL" id="JARAKH010000013">
    <property type="protein sequence ID" value="KAK8397892.1"/>
    <property type="molecule type" value="Genomic_DNA"/>
</dbReference>
<evidence type="ECO:0000256" key="2">
    <source>
        <dbReference type="SAM" id="Phobius"/>
    </source>
</evidence>
<comment type="caution">
    <text evidence="3">The sequence shown here is derived from an EMBL/GenBank/DDBJ whole genome shotgun (WGS) entry which is preliminary data.</text>
</comment>
<keyword evidence="2" id="KW-1133">Transmembrane helix</keyword>
<dbReference type="AlphaFoldDB" id="A0AAW0UI69"/>
<feature type="compositionally biased region" description="Basic and acidic residues" evidence="1">
    <location>
        <begin position="432"/>
        <end position="443"/>
    </location>
</feature>
<evidence type="ECO:0000313" key="4">
    <source>
        <dbReference type="Proteomes" id="UP001487740"/>
    </source>
</evidence>
<feature type="compositionally biased region" description="Basic and acidic residues" evidence="1">
    <location>
        <begin position="19"/>
        <end position="29"/>
    </location>
</feature>
<reference evidence="3 4" key="1">
    <citation type="submission" date="2023-03" db="EMBL/GenBank/DDBJ databases">
        <title>High-quality genome of Scylla paramamosain provides insights in environmental adaptation.</title>
        <authorList>
            <person name="Zhang L."/>
        </authorList>
    </citation>
    <scope>NUCLEOTIDE SEQUENCE [LARGE SCALE GENOMIC DNA]</scope>
    <source>
        <strain evidence="3">LZ_2023a</strain>
        <tissue evidence="3">Muscle</tissue>
    </source>
</reference>
<sequence>MKSPRTPQPSVSPGYGSRSDTRGMSETETRTQQQTMRTKRLAVAELQAVKWVVSQAVVKRVYDGLKPRYQTLRRTAILGWFLVMYEAVVVWWWTFLHSLPWPEALLALLEGADSRVVAVLDLAQQKIEWWWDASGVRLMWLRESILTFLDYYLTKIDSFLLRVQDVIIAALTYLLKPVATLYRRIVPATEWEAATRARRRDEQESDFIEDDDTEFGEDYLSDASTDSRRLLRTGPGGVSYGRQCTTAMAEGKFRQAMYHRVKKELRVMRKNSIRFSYGIVTYAKQMVEPRMRPYADSFQVSYQKWAREYEIQEMMKPLQEEWNTTRPPIAKMLSLAQALCVVCLAFLLRLAKGKKSRRTRSMRSESLRRRAQNLACTNNSQLSLSPTALQQSSEPTPSHPLVVPESLQARALKEDDEDLDGSPAKDSALGSEDNRSDAIDSDHTISPIDEEHDTEEDTTAAAADETKNGTGMKINNASAFPRKEVGQVSPKNKKGVTILTPQQTKSQGYRKGNKFNKKVTTIV</sequence>
<keyword evidence="2" id="KW-0812">Transmembrane</keyword>
<keyword evidence="4" id="KW-1185">Reference proteome</keyword>
<evidence type="ECO:0000256" key="1">
    <source>
        <dbReference type="SAM" id="MobiDB-lite"/>
    </source>
</evidence>
<keyword evidence="2" id="KW-0472">Membrane</keyword>